<protein>
    <recommendedName>
        <fullName evidence="4">Lipoprotein</fullName>
    </recommendedName>
</protein>
<dbReference type="PATRIC" id="fig|743698.3.peg.698"/>
<evidence type="ECO:0000313" key="3">
    <source>
        <dbReference type="Proteomes" id="UP000035661"/>
    </source>
</evidence>
<sequence>MMKKLLVIFGAVGFTVTSASNIIACHHQKLDETEHIPQPSDITYNYEKLSDLAVYLCFFEYNKTTKKFTLRTGDLSSQKIALLEDSEAISEKIWKVLGTKNFMLSKLIYYFADKITALFNKLGIEPEGSDEHQSFSLKDLEIYEFSPSKILMTNNSNPINVNLSWDLKFLLVHDKKQLSINTIGNCVIPFVVLEILLK</sequence>
<evidence type="ECO:0000256" key="1">
    <source>
        <dbReference type="SAM" id="SignalP"/>
    </source>
</evidence>
<name>A0A0H3XK61_9MOLU</name>
<dbReference type="AlphaFoldDB" id="A0A0H3XK61"/>
<dbReference type="RefSeq" id="WP_148553435.1">
    <property type="nucleotide sequence ID" value="NZ_CP011856.1"/>
</dbReference>
<dbReference type="EMBL" id="CP011856">
    <property type="protein sequence ID" value="AKM54261.1"/>
    <property type="molecule type" value="Genomic_DNA"/>
</dbReference>
<keyword evidence="3" id="KW-1185">Reference proteome</keyword>
<evidence type="ECO:0000313" key="2">
    <source>
        <dbReference type="EMBL" id="AKM54261.1"/>
    </source>
</evidence>
<dbReference type="Proteomes" id="UP000035661">
    <property type="component" value="Chromosome"/>
</dbReference>
<dbReference type="STRING" id="315358.SERIO_v1c06960"/>
<proteinExistence type="predicted"/>
<dbReference type="KEGG" id="seri:SERIO_v1c06960"/>
<accession>A0A0H3XK61</accession>
<keyword evidence="1" id="KW-0732">Signal</keyword>
<dbReference type="InterPro" id="IPR054816">
    <property type="entry name" value="Lipoprotein_mollicutes-type_CS"/>
</dbReference>
<organism evidence="2 3">
    <name type="scientific">Spiroplasma eriocheiris</name>
    <dbReference type="NCBI Taxonomy" id="315358"/>
    <lineage>
        <taxon>Bacteria</taxon>
        <taxon>Bacillati</taxon>
        <taxon>Mycoplasmatota</taxon>
        <taxon>Mollicutes</taxon>
        <taxon>Entomoplasmatales</taxon>
        <taxon>Spiroplasmataceae</taxon>
        <taxon>Spiroplasma</taxon>
    </lineage>
</organism>
<reference evidence="2 3" key="1">
    <citation type="journal article" date="2015" name="Genome Biol. Evol.">
        <title>Found and Lost: The Fates of Horizontally Acquired Genes in Arthropod-Symbiotic Spiroplasma.</title>
        <authorList>
            <person name="Lo W.S."/>
            <person name="Gasparich G.E."/>
            <person name="Kuo C.H."/>
        </authorList>
    </citation>
    <scope>NUCLEOTIDE SEQUENCE [LARGE SCALE GENOMIC DNA]</scope>
    <source>
        <strain evidence="3">TDA-040725-5</strain>
    </source>
</reference>
<dbReference type="NCBIfam" id="NF038029">
    <property type="entry name" value="LP_plasma"/>
    <property type="match status" value="1"/>
</dbReference>
<evidence type="ECO:0008006" key="4">
    <source>
        <dbReference type="Google" id="ProtNLM"/>
    </source>
</evidence>
<feature type="signal peptide" evidence="1">
    <location>
        <begin position="1"/>
        <end position="19"/>
    </location>
</feature>
<reference evidence="3" key="2">
    <citation type="submission" date="2015-06" db="EMBL/GenBank/DDBJ databases">
        <title>Complete genome sequence of Spiroplasma eriocheiris TDA-040725-5 (DSM 21848).</title>
        <authorList>
            <person name="Lo W.-S."/>
            <person name="Kuo C.-H."/>
        </authorList>
    </citation>
    <scope>NUCLEOTIDE SEQUENCE [LARGE SCALE GENOMIC DNA]</scope>
    <source>
        <strain evidence="3">TDA-040725-5</strain>
    </source>
</reference>
<gene>
    <name evidence="2" type="ORF">SERIO_v1c06960</name>
</gene>
<feature type="chain" id="PRO_5005203904" description="Lipoprotein" evidence="1">
    <location>
        <begin position="20"/>
        <end position="198"/>
    </location>
</feature>